<organism evidence="1 2">
    <name type="scientific">Aequorivita ciconiae</name>
    <dbReference type="NCBI Taxonomy" id="2494375"/>
    <lineage>
        <taxon>Bacteria</taxon>
        <taxon>Pseudomonadati</taxon>
        <taxon>Bacteroidota</taxon>
        <taxon>Flavobacteriia</taxon>
        <taxon>Flavobacteriales</taxon>
        <taxon>Flavobacteriaceae</taxon>
        <taxon>Aequorivita</taxon>
    </lineage>
</organism>
<dbReference type="Proteomes" id="UP000285517">
    <property type="component" value="Chromosome"/>
</dbReference>
<dbReference type="RefSeq" id="WP_128250671.1">
    <property type="nucleotide sequence ID" value="NZ_CP034951.1"/>
</dbReference>
<dbReference type="AlphaFoldDB" id="A0A410G4U3"/>
<accession>A0A410G4U3</accession>
<evidence type="ECO:0000313" key="2">
    <source>
        <dbReference type="Proteomes" id="UP000285517"/>
    </source>
</evidence>
<evidence type="ECO:0000313" key="1">
    <source>
        <dbReference type="EMBL" id="QAA82304.1"/>
    </source>
</evidence>
<sequence>MIQKEQIEKLICDEATKAVSIFDAITKGQIVNSFKFDIDSKHFTEDFITHDITQDVNFKEMFDTLREYNDYPALYFFQINQELSKTEVLELIKVNDSLKTPAINNYKENNVFLYVGKVTSCAWGRLIQHLGYHKQRKSHGLQVGLWGNKTTKDLKLSFTVIFFEQESRDYLILLEKRLSKKLKPIIGKH</sequence>
<dbReference type="SUPFAM" id="SSF82771">
    <property type="entry name" value="GIY-YIG endonuclease"/>
    <property type="match status" value="1"/>
</dbReference>
<gene>
    <name evidence="1" type="ORF">EI546_11505</name>
</gene>
<dbReference type="KEGG" id="aev:EI546_11505"/>
<reference evidence="1 2" key="1">
    <citation type="submission" date="2019-01" db="EMBL/GenBank/DDBJ databases">
        <title>Complete genome sequencing of Aequorivita sp. H23M31.</title>
        <authorList>
            <person name="Bae J.-W."/>
        </authorList>
    </citation>
    <scope>NUCLEOTIDE SEQUENCE [LARGE SCALE GENOMIC DNA]</scope>
    <source>
        <strain evidence="1 2">H23M31</strain>
    </source>
</reference>
<keyword evidence="2" id="KW-1185">Reference proteome</keyword>
<protein>
    <submittedName>
        <fullName evidence="1">Uncharacterized protein</fullName>
    </submittedName>
</protein>
<dbReference type="OrthoDB" id="1367161at2"/>
<dbReference type="InterPro" id="IPR035901">
    <property type="entry name" value="GIY-YIG_endonuc_sf"/>
</dbReference>
<dbReference type="EMBL" id="CP034951">
    <property type="protein sequence ID" value="QAA82304.1"/>
    <property type="molecule type" value="Genomic_DNA"/>
</dbReference>
<name>A0A410G4U3_9FLAO</name>
<proteinExistence type="predicted"/>